<sequence length="353" mass="40507">MALGDTGRMPNAAPSARYDSPWKAALTHAFRAFMRFFFPVLSAEIDWTKRPRFRDKELAGINLGGKPDGLVADKLVEVALLDGRIQWVLVHVEVQAQRDATLARRVLDYNYRIFTQYAQPVASLVLLADDDPRWLPRAFHNEVLGTVMGISFASAKLMSYAARTEELLASHNPFAWITLAHLRTQQARHDPAQLYAAKWQLTKLLYQHGWRKQRIIVLFKVIDWMMALPELHQERYWRALLKLEKERKMEWISPLEQAFIDKGWRKGLKKGLEQGMERGREQGLEQGLEQGIEQGLALGRKEGALALLERQLTRRFGALPKTVRSKLAKATLEQLEAWSDALPESQSLKQVFD</sequence>
<accession>A0ABX6MF39</accession>
<keyword evidence="3" id="KW-1185">Reference proteome</keyword>
<dbReference type="PANTHER" id="PTHR35586">
    <property type="entry name" value="SLL1691 PROTEIN"/>
    <property type="match status" value="1"/>
</dbReference>
<proteinExistence type="predicted"/>
<dbReference type="InterPro" id="IPR025587">
    <property type="entry name" value="DUF4351"/>
</dbReference>
<dbReference type="Pfam" id="PF14261">
    <property type="entry name" value="DUF4351"/>
    <property type="match status" value="1"/>
</dbReference>
<name>A0ABX6MF39_9BURK</name>
<gene>
    <name evidence="2" type="ORF">HH213_16440</name>
</gene>
<dbReference type="PANTHER" id="PTHR35586:SF1">
    <property type="entry name" value="SLL1691 PROTEIN"/>
    <property type="match status" value="1"/>
</dbReference>
<organism evidence="2 3">
    <name type="scientific">Duganella dendranthematis</name>
    <dbReference type="NCBI Taxonomy" id="2728021"/>
    <lineage>
        <taxon>Bacteria</taxon>
        <taxon>Pseudomonadati</taxon>
        <taxon>Pseudomonadota</taxon>
        <taxon>Betaproteobacteria</taxon>
        <taxon>Burkholderiales</taxon>
        <taxon>Oxalobacteraceae</taxon>
        <taxon>Telluria group</taxon>
        <taxon>Duganella</taxon>
    </lineage>
</organism>
<protein>
    <submittedName>
        <fullName evidence="2">DUF4351 domain-containing protein</fullName>
    </submittedName>
</protein>
<dbReference type="EMBL" id="CP051684">
    <property type="protein sequence ID" value="QJD91532.1"/>
    <property type="molecule type" value="Genomic_DNA"/>
</dbReference>
<evidence type="ECO:0000313" key="3">
    <source>
        <dbReference type="Proteomes" id="UP000503117"/>
    </source>
</evidence>
<feature type="domain" description="DUF4351" evidence="1">
    <location>
        <begin position="299"/>
        <end position="343"/>
    </location>
</feature>
<dbReference type="Proteomes" id="UP000503117">
    <property type="component" value="Chromosome"/>
</dbReference>
<dbReference type="RefSeq" id="WP_169112915.1">
    <property type="nucleotide sequence ID" value="NZ_CP051684.1"/>
</dbReference>
<reference evidence="2 3" key="1">
    <citation type="submission" date="2020-04" db="EMBL/GenBank/DDBJ databases">
        <title>Genome sequencing of novel species.</title>
        <authorList>
            <person name="Heo J."/>
            <person name="Kim S.-J."/>
            <person name="Kim J.-S."/>
            <person name="Hong S.-B."/>
            <person name="Kwon S.-W."/>
        </authorList>
    </citation>
    <scope>NUCLEOTIDE SEQUENCE [LARGE SCALE GENOMIC DNA]</scope>
    <source>
        <strain evidence="2 3">AF9R3</strain>
    </source>
</reference>
<evidence type="ECO:0000259" key="1">
    <source>
        <dbReference type="Pfam" id="PF14261"/>
    </source>
</evidence>
<evidence type="ECO:0000313" key="2">
    <source>
        <dbReference type="EMBL" id="QJD91532.1"/>
    </source>
</evidence>